<reference evidence="2 3" key="1">
    <citation type="submission" date="2016-09" db="EMBL/GenBank/DDBJ databases">
        <authorList>
            <person name="Capua I."/>
            <person name="De Benedictis P."/>
            <person name="Joannis T."/>
            <person name="Lombin L.H."/>
            <person name="Cattoli G."/>
        </authorList>
    </citation>
    <scope>NUCLEOTIDE SEQUENCE [LARGE SCALE GENOMIC DNA]</scope>
    <source>
        <strain evidence="2 3">LMG 25899</strain>
    </source>
</reference>
<organism evidence="2 3">
    <name type="scientific">Enterococcus rivorum</name>
    <dbReference type="NCBI Taxonomy" id="762845"/>
    <lineage>
        <taxon>Bacteria</taxon>
        <taxon>Bacillati</taxon>
        <taxon>Bacillota</taxon>
        <taxon>Bacilli</taxon>
        <taxon>Lactobacillales</taxon>
        <taxon>Enterococcaceae</taxon>
        <taxon>Enterococcus</taxon>
    </lineage>
</organism>
<protein>
    <recommendedName>
        <fullName evidence="4">LXG domain-containing protein</fullName>
    </recommendedName>
</protein>
<gene>
    <name evidence="2" type="ORF">BCR26_15930</name>
</gene>
<evidence type="ECO:0000313" key="3">
    <source>
        <dbReference type="Proteomes" id="UP000095256"/>
    </source>
</evidence>
<evidence type="ECO:0008006" key="4">
    <source>
        <dbReference type="Google" id="ProtNLM"/>
    </source>
</evidence>
<evidence type="ECO:0000313" key="2">
    <source>
        <dbReference type="EMBL" id="OEH81654.1"/>
    </source>
</evidence>
<accession>A0A1E5KUV2</accession>
<dbReference type="EMBL" id="MIEK01000039">
    <property type="protein sequence ID" value="OEH81654.1"/>
    <property type="molecule type" value="Genomic_DNA"/>
</dbReference>
<sequence length="141" mass="15125">MSGKIKFDEGKHAQLVTTLNDVSNSFSEVMTALKNAKATVDSDFKGTAADALKTALQGKIDQLKKEKESWYTVIRNANQIQTALVDADMDSKKIIQGPSLPPNKTGTQPSKNNNPFVSGPTLPKSGSGSAQKNPLGTNSWF</sequence>
<dbReference type="AlphaFoldDB" id="A0A1E5KUV2"/>
<keyword evidence="3" id="KW-1185">Reference proteome</keyword>
<name>A0A1E5KUV2_9ENTE</name>
<evidence type="ECO:0000256" key="1">
    <source>
        <dbReference type="SAM" id="MobiDB-lite"/>
    </source>
</evidence>
<feature type="region of interest" description="Disordered" evidence="1">
    <location>
        <begin position="93"/>
        <end position="141"/>
    </location>
</feature>
<feature type="compositionally biased region" description="Polar residues" evidence="1">
    <location>
        <begin position="102"/>
        <end position="116"/>
    </location>
</feature>
<dbReference type="Proteomes" id="UP000095256">
    <property type="component" value="Unassembled WGS sequence"/>
</dbReference>
<proteinExistence type="predicted"/>
<comment type="caution">
    <text evidence="2">The sequence shown here is derived from an EMBL/GenBank/DDBJ whole genome shotgun (WGS) entry which is preliminary data.</text>
</comment>
<dbReference type="OrthoDB" id="9907878at2"/>
<feature type="compositionally biased region" description="Polar residues" evidence="1">
    <location>
        <begin position="124"/>
        <end position="141"/>
    </location>
</feature>
<dbReference type="STRING" id="762845.BCR26_15930"/>
<dbReference type="RefSeq" id="WP_069699363.1">
    <property type="nucleotide sequence ID" value="NZ_JAGGMA010000015.1"/>
</dbReference>